<dbReference type="Proteomes" id="UP001652620">
    <property type="component" value="Chromosome 1"/>
</dbReference>
<evidence type="ECO:0000256" key="4">
    <source>
        <dbReference type="ARBA" id="ARBA00022722"/>
    </source>
</evidence>
<dbReference type="PANTHER" id="PTHR22930:SF267">
    <property type="entry name" value="NUCLEASE HARBI1-RELATED"/>
    <property type="match status" value="1"/>
</dbReference>
<dbReference type="InterPro" id="IPR045249">
    <property type="entry name" value="HARBI1-like"/>
</dbReference>
<protein>
    <submittedName>
        <fullName evidence="10">Nuclease HARBI1</fullName>
    </submittedName>
</protein>
<keyword evidence="4" id="KW-0540">Nuclease</keyword>
<evidence type="ECO:0000313" key="9">
    <source>
        <dbReference type="Proteomes" id="UP001652620"/>
    </source>
</evidence>
<dbReference type="Pfam" id="PF13359">
    <property type="entry name" value="DDE_Tnp_4"/>
    <property type="match status" value="1"/>
</dbReference>
<keyword evidence="5" id="KW-0479">Metal-binding</keyword>
<evidence type="ECO:0000313" key="10">
    <source>
        <dbReference type="RefSeq" id="XP_049306801.1"/>
    </source>
</evidence>
<evidence type="ECO:0000256" key="5">
    <source>
        <dbReference type="ARBA" id="ARBA00022723"/>
    </source>
</evidence>
<name>A0ABM3JC43_BACDO</name>
<sequence>MWMLGMQVQIMTLFFNVSDLKVHLQNNIQNNTWILGDAGYPLHKFLMTPYRLTEASSPQTRYNTVHSKARNIVERTIGVLKSRFRCLLSVRGLHYTPEKATQIVNACCALHNICQHFQVESPEEIPSTSNTTMTNDVLDIEREEEDTARIIRNNIMTSL</sequence>
<keyword evidence="9" id="KW-1185">Reference proteome</keyword>
<proteinExistence type="inferred from homology"/>
<comment type="cofactor">
    <cofactor evidence="1">
        <name>a divalent metal cation</name>
        <dbReference type="ChEBI" id="CHEBI:60240"/>
    </cofactor>
</comment>
<evidence type="ECO:0000256" key="2">
    <source>
        <dbReference type="ARBA" id="ARBA00004123"/>
    </source>
</evidence>
<feature type="domain" description="DDE Tnp4" evidence="8">
    <location>
        <begin position="18"/>
        <end position="112"/>
    </location>
</feature>
<evidence type="ECO:0000256" key="3">
    <source>
        <dbReference type="ARBA" id="ARBA00006958"/>
    </source>
</evidence>
<reference evidence="10" key="2">
    <citation type="submission" date="2025-08" db="UniProtKB">
        <authorList>
            <consortium name="RefSeq"/>
        </authorList>
    </citation>
    <scope>IDENTIFICATION</scope>
    <source>
        <tissue evidence="10">Adult</tissue>
    </source>
</reference>
<organism evidence="9 10">
    <name type="scientific">Bactrocera dorsalis</name>
    <name type="common">Oriental fruit fly</name>
    <name type="synonym">Dacus dorsalis</name>
    <dbReference type="NCBI Taxonomy" id="27457"/>
    <lineage>
        <taxon>Eukaryota</taxon>
        <taxon>Metazoa</taxon>
        <taxon>Ecdysozoa</taxon>
        <taxon>Arthropoda</taxon>
        <taxon>Hexapoda</taxon>
        <taxon>Insecta</taxon>
        <taxon>Pterygota</taxon>
        <taxon>Neoptera</taxon>
        <taxon>Endopterygota</taxon>
        <taxon>Diptera</taxon>
        <taxon>Brachycera</taxon>
        <taxon>Muscomorpha</taxon>
        <taxon>Tephritoidea</taxon>
        <taxon>Tephritidae</taxon>
        <taxon>Bactrocera</taxon>
        <taxon>Bactrocera</taxon>
    </lineage>
</organism>
<keyword evidence="6" id="KW-0378">Hydrolase</keyword>
<accession>A0ABM3JC43</accession>
<evidence type="ECO:0000256" key="1">
    <source>
        <dbReference type="ARBA" id="ARBA00001968"/>
    </source>
</evidence>
<dbReference type="RefSeq" id="XP_049306801.1">
    <property type="nucleotide sequence ID" value="XM_049450844.1"/>
</dbReference>
<evidence type="ECO:0000259" key="8">
    <source>
        <dbReference type="Pfam" id="PF13359"/>
    </source>
</evidence>
<comment type="subcellular location">
    <subcellularLocation>
        <location evidence="2">Nucleus</location>
    </subcellularLocation>
</comment>
<dbReference type="PANTHER" id="PTHR22930">
    <property type="match status" value="1"/>
</dbReference>
<comment type="similarity">
    <text evidence="3">Belongs to the HARBI1 family.</text>
</comment>
<dbReference type="GeneID" id="125777027"/>
<evidence type="ECO:0000256" key="7">
    <source>
        <dbReference type="ARBA" id="ARBA00023242"/>
    </source>
</evidence>
<evidence type="ECO:0000256" key="6">
    <source>
        <dbReference type="ARBA" id="ARBA00022801"/>
    </source>
</evidence>
<keyword evidence="7" id="KW-0539">Nucleus</keyword>
<gene>
    <name evidence="10" type="primary">LOC125777027</name>
</gene>
<reference evidence="9" key="1">
    <citation type="submission" date="2025-05" db="UniProtKB">
        <authorList>
            <consortium name="RefSeq"/>
        </authorList>
    </citation>
    <scope>NUCLEOTIDE SEQUENCE [LARGE SCALE GENOMIC DNA]</scope>
</reference>
<dbReference type="InterPro" id="IPR027806">
    <property type="entry name" value="HARBI1_dom"/>
</dbReference>